<dbReference type="InterPro" id="IPR039420">
    <property type="entry name" value="WalR-like"/>
</dbReference>
<keyword evidence="2" id="KW-0902">Two-component regulatory system</keyword>
<proteinExistence type="predicted"/>
<dbReference type="GO" id="GO:0000156">
    <property type="term" value="F:phosphorelay response regulator activity"/>
    <property type="evidence" value="ECO:0007669"/>
    <property type="project" value="TreeGrafter"/>
</dbReference>
<evidence type="ECO:0000256" key="1">
    <source>
        <dbReference type="ARBA" id="ARBA00022553"/>
    </source>
</evidence>
<protein>
    <submittedName>
        <fullName evidence="8">Response regulator</fullName>
    </submittedName>
</protein>
<reference evidence="8 9" key="1">
    <citation type="submission" date="2020-08" db="EMBL/GenBank/DDBJ databases">
        <title>Croceimicrobium hydrocarbonivorans gen. nov., sp. nov., a novel marine bacterium isolated from a bacterial consortium that degrades polyethylene terephthalate.</title>
        <authorList>
            <person name="Liu R."/>
        </authorList>
    </citation>
    <scope>NUCLEOTIDE SEQUENCE [LARGE SCALE GENOMIC DNA]</scope>
    <source>
        <strain evidence="8 9">A20-9</strain>
    </source>
</reference>
<dbReference type="AlphaFoldDB" id="A0A7H0VAU2"/>
<dbReference type="SMART" id="SM00448">
    <property type="entry name" value="REC"/>
    <property type="match status" value="1"/>
</dbReference>
<keyword evidence="9" id="KW-1185">Reference proteome</keyword>
<dbReference type="FunFam" id="3.40.50.2300:FF:000001">
    <property type="entry name" value="DNA-binding response regulator PhoB"/>
    <property type="match status" value="1"/>
</dbReference>
<dbReference type="GO" id="GO:0005829">
    <property type="term" value="C:cytosol"/>
    <property type="evidence" value="ECO:0007669"/>
    <property type="project" value="TreeGrafter"/>
</dbReference>
<name>A0A7H0VAU2_9FLAO</name>
<dbReference type="KEGG" id="chyd:H4K34_10660"/>
<keyword evidence="4" id="KW-0238">DNA-binding</keyword>
<dbReference type="RefSeq" id="WP_210757407.1">
    <property type="nucleotide sequence ID" value="NZ_CP060139.1"/>
</dbReference>
<dbReference type="Pfam" id="PF00072">
    <property type="entry name" value="Response_reg"/>
    <property type="match status" value="1"/>
</dbReference>
<dbReference type="PANTHER" id="PTHR48111">
    <property type="entry name" value="REGULATOR OF RPOS"/>
    <property type="match status" value="1"/>
</dbReference>
<dbReference type="GO" id="GO:0032993">
    <property type="term" value="C:protein-DNA complex"/>
    <property type="evidence" value="ECO:0007669"/>
    <property type="project" value="TreeGrafter"/>
</dbReference>
<evidence type="ECO:0000256" key="5">
    <source>
        <dbReference type="ARBA" id="ARBA00023163"/>
    </source>
</evidence>
<organism evidence="8 9">
    <name type="scientific">Croceimicrobium hydrocarbonivorans</name>
    <dbReference type="NCBI Taxonomy" id="2761580"/>
    <lineage>
        <taxon>Bacteria</taxon>
        <taxon>Pseudomonadati</taxon>
        <taxon>Bacteroidota</taxon>
        <taxon>Flavobacteriia</taxon>
        <taxon>Flavobacteriales</taxon>
        <taxon>Owenweeksiaceae</taxon>
        <taxon>Croceimicrobium</taxon>
    </lineage>
</organism>
<feature type="modified residue" description="4-aspartylphosphate" evidence="6">
    <location>
        <position position="55"/>
    </location>
</feature>
<gene>
    <name evidence="8" type="ORF">H4K34_10660</name>
</gene>
<accession>A0A7H0VAU2</accession>
<dbReference type="PROSITE" id="PS50110">
    <property type="entry name" value="RESPONSE_REGULATORY"/>
    <property type="match status" value="1"/>
</dbReference>
<feature type="domain" description="Response regulatory" evidence="7">
    <location>
        <begin position="6"/>
        <end position="120"/>
    </location>
</feature>
<keyword evidence="3" id="KW-0805">Transcription regulation</keyword>
<dbReference type="EMBL" id="CP060139">
    <property type="protein sequence ID" value="QNR22840.1"/>
    <property type="molecule type" value="Genomic_DNA"/>
</dbReference>
<dbReference type="InterPro" id="IPR011006">
    <property type="entry name" value="CheY-like_superfamily"/>
</dbReference>
<keyword evidence="1 6" id="KW-0597">Phosphoprotein</keyword>
<dbReference type="GO" id="GO:0000976">
    <property type="term" value="F:transcription cis-regulatory region binding"/>
    <property type="evidence" value="ECO:0007669"/>
    <property type="project" value="TreeGrafter"/>
</dbReference>
<dbReference type="GO" id="GO:0006355">
    <property type="term" value="P:regulation of DNA-templated transcription"/>
    <property type="evidence" value="ECO:0007669"/>
    <property type="project" value="TreeGrafter"/>
</dbReference>
<dbReference type="SUPFAM" id="SSF52172">
    <property type="entry name" value="CheY-like"/>
    <property type="match status" value="1"/>
</dbReference>
<dbReference type="Proteomes" id="UP000516305">
    <property type="component" value="Chromosome"/>
</dbReference>
<evidence type="ECO:0000256" key="4">
    <source>
        <dbReference type="ARBA" id="ARBA00023125"/>
    </source>
</evidence>
<evidence type="ECO:0000313" key="8">
    <source>
        <dbReference type="EMBL" id="QNR22840.1"/>
    </source>
</evidence>
<evidence type="ECO:0000313" key="9">
    <source>
        <dbReference type="Proteomes" id="UP000516305"/>
    </source>
</evidence>
<sequence>MSDKAKILIVDDEPLIRDALAFKLTKDGYDVDTAEDGEKAIQKIESEEYHIIISDIMMPFISGFELVKILKERGTDAPVLMLTSLNSETAVLKAFDLGADDFMTKPFSPNELSVRIKKLLKNSKK</sequence>
<dbReference type="PANTHER" id="PTHR48111:SF1">
    <property type="entry name" value="TWO-COMPONENT RESPONSE REGULATOR ORR33"/>
    <property type="match status" value="1"/>
</dbReference>
<dbReference type="InterPro" id="IPR001789">
    <property type="entry name" value="Sig_transdc_resp-reg_receiver"/>
</dbReference>
<dbReference type="Gene3D" id="3.40.50.2300">
    <property type="match status" value="1"/>
</dbReference>
<keyword evidence="5" id="KW-0804">Transcription</keyword>
<evidence type="ECO:0000256" key="3">
    <source>
        <dbReference type="ARBA" id="ARBA00023015"/>
    </source>
</evidence>
<evidence type="ECO:0000256" key="6">
    <source>
        <dbReference type="PROSITE-ProRule" id="PRU00169"/>
    </source>
</evidence>
<dbReference type="CDD" id="cd17574">
    <property type="entry name" value="REC_OmpR"/>
    <property type="match status" value="1"/>
</dbReference>
<evidence type="ECO:0000256" key="2">
    <source>
        <dbReference type="ARBA" id="ARBA00023012"/>
    </source>
</evidence>
<evidence type="ECO:0000259" key="7">
    <source>
        <dbReference type="PROSITE" id="PS50110"/>
    </source>
</evidence>